<feature type="transmembrane region" description="Helical" evidence="1">
    <location>
        <begin position="134"/>
        <end position="156"/>
    </location>
</feature>
<feature type="transmembrane region" description="Helical" evidence="1">
    <location>
        <begin position="190"/>
        <end position="218"/>
    </location>
</feature>
<feature type="transmembrane region" description="Helical" evidence="1">
    <location>
        <begin position="15"/>
        <end position="36"/>
    </location>
</feature>
<dbReference type="PANTHER" id="PTHR45830">
    <property type="entry name" value="SERPENTINE RECEPTOR, CLASS I"/>
    <property type="match status" value="1"/>
</dbReference>
<sequence>MNSTRNLSADEFQKVTATIICFLSFLINLLGNYVAISSTNCKSKYEHLSYHFVLFLSQFYFGVVLNTVILAPVPGLYCIGWVKNSSDVMKVFHIALCLSIFQFQGEFKAILIFLKINQVARSVSFFKLFPVHQLFFISLFLFLNHFFLFILFPFSYSTSSEVTKFILEKYPDYAFVIRYQFVWMVMPKNLMFLIEIVTLCSVGLTILAIFFCYITVLYELERRKNELSKSEYKKGKEYIDEIASHGTFIFPFFSIVPVTWFLQFFVREDTDVSYLVAIVFIIFISTPIFAMISFLWRNQIYRAKLLSILLVGRQNNIEPRNVVTVRSITQI</sequence>
<dbReference type="InterPro" id="IPR019429">
    <property type="entry name" value="7TM_GPCR_serpentine_rcpt_Sri"/>
</dbReference>
<feature type="transmembrane region" description="Helical" evidence="1">
    <location>
        <begin position="91"/>
        <end position="114"/>
    </location>
</feature>
<name>G0NMX8_CAEBE</name>
<dbReference type="InParanoid" id="G0NMX8"/>
<proteinExistence type="predicted"/>
<organism evidence="3">
    <name type="scientific">Caenorhabditis brenneri</name>
    <name type="common">Nematode worm</name>
    <dbReference type="NCBI Taxonomy" id="135651"/>
    <lineage>
        <taxon>Eukaryota</taxon>
        <taxon>Metazoa</taxon>
        <taxon>Ecdysozoa</taxon>
        <taxon>Nematoda</taxon>
        <taxon>Chromadorea</taxon>
        <taxon>Rhabditida</taxon>
        <taxon>Rhabditina</taxon>
        <taxon>Rhabditomorpha</taxon>
        <taxon>Rhabditoidea</taxon>
        <taxon>Rhabditidae</taxon>
        <taxon>Peloderinae</taxon>
        <taxon>Caenorhabditis</taxon>
    </lineage>
</organism>
<accession>G0NMX8</accession>
<evidence type="ECO:0000313" key="3">
    <source>
        <dbReference type="Proteomes" id="UP000008068"/>
    </source>
</evidence>
<dbReference type="eggNOG" id="ENOG502TJKU">
    <property type="taxonomic scope" value="Eukaryota"/>
</dbReference>
<feature type="transmembrane region" description="Helical" evidence="1">
    <location>
        <begin position="238"/>
        <end position="262"/>
    </location>
</feature>
<keyword evidence="1" id="KW-1133">Transmembrane helix</keyword>
<dbReference type="EMBL" id="GL379912">
    <property type="protein sequence ID" value="EGT34353.1"/>
    <property type="molecule type" value="Genomic_DNA"/>
</dbReference>
<dbReference type="OMA" id="GLYCIGW"/>
<dbReference type="FunCoup" id="G0NMX8">
    <property type="interactions" value="1"/>
</dbReference>
<evidence type="ECO:0000313" key="2">
    <source>
        <dbReference type="EMBL" id="EGT34353.1"/>
    </source>
</evidence>
<protein>
    <submittedName>
        <fullName evidence="2">Uncharacterized protein</fullName>
    </submittedName>
</protein>
<feature type="transmembrane region" description="Helical" evidence="1">
    <location>
        <begin position="274"/>
        <end position="296"/>
    </location>
</feature>
<dbReference type="HOGENOM" id="CLU_067413_0_0_1"/>
<dbReference type="Proteomes" id="UP000008068">
    <property type="component" value="Unassembled WGS sequence"/>
</dbReference>
<keyword evidence="1" id="KW-0472">Membrane</keyword>
<dbReference type="OrthoDB" id="5901622at2759"/>
<dbReference type="Pfam" id="PF10327">
    <property type="entry name" value="7TM_GPCR_Sri"/>
    <property type="match status" value="1"/>
</dbReference>
<reference evidence="3" key="1">
    <citation type="submission" date="2011-07" db="EMBL/GenBank/DDBJ databases">
        <authorList>
            <consortium name="Caenorhabditis brenneri Sequencing and Analysis Consortium"/>
            <person name="Wilson R.K."/>
        </authorList>
    </citation>
    <scope>NUCLEOTIDE SEQUENCE [LARGE SCALE GENOMIC DNA]</scope>
    <source>
        <strain evidence="3">PB2801</strain>
    </source>
</reference>
<evidence type="ECO:0000256" key="1">
    <source>
        <dbReference type="SAM" id="Phobius"/>
    </source>
</evidence>
<dbReference type="AlphaFoldDB" id="G0NMX8"/>
<dbReference type="PANTHER" id="PTHR45830:SF17">
    <property type="entry name" value="G PROTEIN-COUPLED RECEPTOR"/>
    <property type="match status" value="1"/>
</dbReference>
<keyword evidence="3" id="KW-1185">Reference proteome</keyword>
<keyword evidence="1" id="KW-0812">Transmembrane</keyword>
<feature type="transmembrane region" description="Helical" evidence="1">
    <location>
        <begin position="48"/>
        <end position="71"/>
    </location>
</feature>
<gene>
    <name evidence="2" type="ORF">CAEBREN_18293</name>
</gene>